<organism evidence="16 17">
    <name type="scientific">Thermanaerosceptrum fracticalcis</name>
    <dbReference type="NCBI Taxonomy" id="1712410"/>
    <lineage>
        <taxon>Bacteria</taxon>
        <taxon>Bacillati</taxon>
        <taxon>Bacillota</taxon>
        <taxon>Clostridia</taxon>
        <taxon>Eubacteriales</taxon>
        <taxon>Peptococcaceae</taxon>
        <taxon>Thermanaerosceptrum</taxon>
    </lineage>
</organism>
<dbReference type="SUPFAM" id="SSF55781">
    <property type="entry name" value="GAF domain-like"/>
    <property type="match status" value="1"/>
</dbReference>
<evidence type="ECO:0000256" key="11">
    <source>
        <dbReference type="ARBA" id="ARBA00022989"/>
    </source>
</evidence>
<dbReference type="EC" id="2.7.13.3" evidence="3"/>
<evidence type="ECO:0000256" key="12">
    <source>
        <dbReference type="ARBA" id="ARBA00023012"/>
    </source>
</evidence>
<feature type="domain" description="Histidine kinase" evidence="15">
    <location>
        <begin position="462"/>
        <end position="563"/>
    </location>
</feature>
<feature type="transmembrane region" description="Helical" evidence="14">
    <location>
        <begin position="106"/>
        <end position="128"/>
    </location>
</feature>
<evidence type="ECO:0000256" key="7">
    <source>
        <dbReference type="ARBA" id="ARBA00022692"/>
    </source>
</evidence>
<dbReference type="InterPro" id="IPR050640">
    <property type="entry name" value="Bact_2-comp_sensor_kinase"/>
</dbReference>
<dbReference type="GO" id="GO:0000155">
    <property type="term" value="F:phosphorelay sensor kinase activity"/>
    <property type="evidence" value="ECO:0007669"/>
    <property type="project" value="InterPro"/>
</dbReference>
<feature type="transmembrane region" description="Helical" evidence="14">
    <location>
        <begin position="140"/>
        <end position="160"/>
    </location>
</feature>
<dbReference type="AlphaFoldDB" id="A0A7G6DZA7"/>
<keyword evidence="11 14" id="KW-1133">Transmembrane helix</keyword>
<evidence type="ECO:0000256" key="2">
    <source>
        <dbReference type="ARBA" id="ARBA00004651"/>
    </source>
</evidence>
<evidence type="ECO:0000256" key="3">
    <source>
        <dbReference type="ARBA" id="ARBA00012438"/>
    </source>
</evidence>
<feature type="transmembrane region" description="Helical" evidence="14">
    <location>
        <begin position="47"/>
        <end position="65"/>
    </location>
</feature>
<keyword evidence="4" id="KW-1003">Cell membrane</keyword>
<keyword evidence="10" id="KW-0067">ATP-binding</keyword>
<dbReference type="InterPro" id="IPR003594">
    <property type="entry name" value="HATPase_dom"/>
</dbReference>
<keyword evidence="17" id="KW-1185">Reference proteome</keyword>
<dbReference type="Gene3D" id="3.30.450.40">
    <property type="match status" value="1"/>
</dbReference>
<comment type="subcellular location">
    <subcellularLocation>
        <location evidence="2">Cell membrane</location>
        <topology evidence="2">Multi-pass membrane protein</topology>
    </subcellularLocation>
</comment>
<feature type="transmembrane region" description="Helical" evidence="14">
    <location>
        <begin position="77"/>
        <end position="100"/>
    </location>
</feature>
<keyword evidence="7 14" id="KW-0812">Transmembrane</keyword>
<keyword evidence="12" id="KW-0902">Two-component regulatory system</keyword>
<dbReference type="Pfam" id="PF07694">
    <property type="entry name" value="5TM-5TMR_LYT"/>
    <property type="match status" value="1"/>
</dbReference>
<dbReference type="RefSeq" id="WP_051966005.1">
    <property type="nucleotide sequence ID" value="NZ_CP045798.1"/>
</dbReference>
<feature type="transmembrane region" description="Helical" evidence="14">
    <location>
        <begin position="12"/>
        <end position="27"/>
    </location>
</feature>
<dbReference type="Pfam" id="PF01590">
    <property type="entry name" value="GAF"/>
    <property type="match status" value="1"/>
</dbReference>
<keyword evidence="9 16" id="KW-0418">Kinase</keyword>
<dbReference type="InterPro" id="IPR003018">
    <property type="entry name" value="GAF"/>
</dbReference>
<dbReference type="EMBL" id="CP045798">
    <property type="protein sequence ID" value="QNB45161.1"/>
    <property type="molecule type" value="Genomic_DNA"/>
</dbReference>
<evidence type="ECO:0000259" key="15">
    <source>
        <dbReference type="PROSITE" id="PS50109"/>
    </source>
</evidence>
<dbReference type="SMART" id="SM00387">
    <property type="entry name" value="HATPase_c"/>
    <property type="match status" value="1"/>
</dbReference>
<comment type="catalytic activity">
    <reaction evidence="1">
        <text>ATP + protein L-histidine = ADP + protein N-phospho-L-histidine.</text>
        <dbReference type="EC" id="2.7.13.3"/>
    </reaction>
</comment>
<dbReference type="Pfam" id="PF02518">
    <property type="entry name" value="HATPase_c"/>
    <property type="match status" value="1"/>
</dbReference>
<evidence type="ECO:0000256" key="5">
    <source>
        <dbReference type="ARBA" id="ARBA00022553"/>
    </source>
</evidence>
<protein>
    <recommendedName>
        <fullName evidence="3">histidine kinase</fullName>
        <ecNumber evidence="3">2.7.13.3</ecNumber>
    </recommendedName>
</protein>
<sequence>MLQHLVGIAKHLFTELAVVLIFVFFLSKAKVFKNIMLKRDTSWPEKVFLTVFFGLIGILGTYNGIPIEKTIANTRAVGVIVAGLVAGPTVGLGAGLIAGIHRFSLGGYTVFASSFSTVAEGFLAGLYYDKIRYKKVRWPYALGLALGLEILHMGVLVIMSKPLAQAVRSVEMIGPPMIIINALGVAAFVAILESVYRDQEKREATAAQLALQIANETLPFLRKGLNRYSAEKTAKIIFEMVEGLGAVAITTPKKILAFVGTGSDHHSPETDIFTQSTAEVLETGEYSVVQTKDEIGCPTDNCPLASKVTVPLKENNEVVGSLVLYKLTEQSITPFEIELALGLAQLISTQIEISRGQMQSQLLAEAEIRALQAQINPHFLFNALNTIVYYCRKDPEMARDLLIHLGEFYRENLVNPDQLVDLDTELKHVDSYIKIEMARFRGKLQVIYQISPECKCMVPPLILQPIVENAIKHGILPKKEGGIITISGKVSEDKVILAVEDNGVGMKPELIKKVLEYNPDRKNIGLSNVDSRLKNIYGSNFGLQIESWPGRGTRATIPIPLRKEDESQEDEGLTGR</sequence>
<dbReference type="GO" id="GO:0005886">
    <property type="term" value="C:plasma membrane"/>
    <property type="evidence" value="ECO:0007669"/>
    <property type="project" value="UniProtKB-SubCell"/>
</dbReference>
<evidence type="ECO:0000256" key="8">
    <source>
        <dbReference type="ARBA" id="ARBA00022741"/>
    </source>
</evidence>
<evidence type="ECO:0000313" key="16">
    <source>
        <dbReference type="EMBL" id="QNB45161.1"/>
    </source>
</evidence>
<dbReference type="Proteomes" id="UP000515847">
    <property type="component" value="Chromosome"/>
</dbReference>
<dbReference type="Gene3D" id="3.30.565.10">
    <property type="entry name" value="Histidine kinase-like ATPase, C-terminal domain"/>
    <property type="match status" value="1"/>
</dbReference>
<dbReference type="InterPro" id="IPR010559">
    <property type="entry name" value="Sig_transdc_His_kin_internal"/>
</dbReference>
<evidence type="ECO:0000256" key="13">
    <source>
        <dbReference type="ARBA" id="ARBA00023136"/>
    </source>
</evidence>
<dbReference type="InterPro" id="IPR036890">
    <property type="entry name" value="HATPase_C_sf"/>
</dbReference>
<keyword evidence="8" id="KW-0547">Nucleotide-binding</keyword>
<dbReference type="OrthoDB" id="9809348at2"/>
<dbReference type="KEGG" id="tfr:BR63_01790"/>
<evidence type="ECO:0000256" key="6">
    <source>
        <dbReference type="ARBA" id="ARBA00022679"/>
    </source>
</evidence>
<keyword evidence="5" id="KW-0597">Phosphoprotein</keyword>
<evidence type="ECO:0000313" key="17">
    <source>
        <dbReference type="Proteomes" id="UP000515847"/>
    </source>
</evidence>
<keyword evidence="6" id="KW-0808">Transferase</keyword>
<reference evidence="16 17" key="1">
    <citation type="journal article" date="2019" name="Front. Microbiol.">
        <title>Thermoanaerosceptrum fracticalcis gen. nov. sp. nov., a Novel Fumarate-Fermenting Microorganism From a Deep Fractured Carbonate Aquifer of the US Great Basin.</title>
        <authorList>
            <person name="Hamilton-Brehm S.D."/>
            <person name="Stewart L.E."/>
            <person name="Zavarin M."/>
            <person name="Caldwell M."/>
            <person name="Lawson P.A."/>
            <person name="Onstott T.C."/>
            <person name="Grzymski J."/>
            <person name="Neveux I."/>
            <person name="Lollar B.S."/>
            <person name="Russell C.E."/>
            <person name="Moser D.P."/>
        </authorList>
    </citation>
    <scope>NUCLEOTIDE SEQUENCE [LARGE SCALE GENOMIC DNA]</scope>
    <source>
        <strain evidence="16 17">DRI-13</strain>
    </source>
</reference>
<keyword evidence="13 14" id="KW-0472">Membrane</keyword>
<gene>
    <name evidence="16" type="ORF">BR63_01790</name>
</gene>
<evidence type="ECO:0000256" key="4">
    <source>
        <dbReference type="ARBA" id="ARBA00022475"/>
    </source>
</evidence>
<dbReference type="SUPFAM" id="SSF55874">
    <property type="entry name" value="ATPase domain of HSP90 chaperone/DNA topoisomerase II/histidine kinase"/>
    <property type="match status" value="1"/>
</dbReference>
<evidence type="ECO:0000256" key="9">
    <source>
        <dbReference type="ARBA" id="ARBA00022777"/>
    </source>
</evidence>
<feature type="transmembrane region" description="Helical" evidence="14">
    <location>
        <begin position="172"/>
        <end position="192"/>
    </location>
</feature>
<dbReference type="PANTHER" id="PTHR34220:SF7">
    <property type="entry name" value="SENSOR HISTIDINE KINASE YPDA"/>
    <property type="match status" value="1"/>
</dbReference>
<dbReference type="InterPro" id="IPR005467">
    <property type="entry name" value="His_kinase_dom"/>
</dbReference>
<evidence type="ECO:0000256" key="1">
    <source>
        <dbReference type="ARBA" id="ARBA00000085"/>
    </source>
</evidence>
<evidence type="ECO:0000256" key="10">
    <source>
        <dbReference type="ARBA" id="ARBA00022840"/>
    </source>
</evidence>
<dbReference type="InterPro" id="IPR029016">
    <property type="entry name" value="GAF-like_dom_sf"/>
</dbReference>
<name>A0A7G6DZA7_THEFR</name>
<dbReference type="InterPro" id="IPR011620">
    <property type="entry name" value="Sig_transdc_His_kinase_LytS_TM"/>
</dbReference>
<dbReference type="Gene3D" id="1.10.1760.20">
    <property type="match status" value="1"/>
</dbReference>
<evidence type="ECO:0000256" key="14">
    <source>
        <dbReference type="SAM" id="Phobius"/>
    </source>
</evidence>
<proteinExistence type="predicted"/>
<dbReference type="GO" id="GO:0071555">
    <property type="term" value="P:cell wall organization"/>
    <property type="evidence" value="ECO:0007669"/>
    <property type="project" value="InterPro"/>
</dbReference>
<dbReference type="GO" id="GO:0005524">
    <property type="term" value="F:ATP binding"/>
    <property type="evidence" value="ECO:0007669"/>
    <property type="project" value="UniProtKB-KW"/>
</dbReference>
<dbReference type="PANTHER" id="PTHR34220">
    <property type="entry name" value="SENSOR HISTIDINE KINASE YPDA"/>
    <property type="match status" value="1"/>
</dbReference>
<dbReference type="PROSITE" id="PS50109">
    <property type="entry name" value="HIS_KIN"/>
    <property type="match status" value="1"/>
</dbReference>
<accession>A0A7G6DZA7</accession>
<dbReference type="Pfam" id="PF06580">
    <property type="entry name" value="His_kinase"/>
    <property type="match status" value="1"/>
</dbReference>